<dbReference type="Proteomes" id="UP000198131">
    <property type="component" value="Unassembled WGS sequence"/>
</dbReference>
<dbReference type="EMBL" id="FYEW01000001">
    <property type="protein sequence ID" value="SNC59801.1"/>
    <property type="molecule type" value="Genomic_DNA"/>
</dbReference>
<protein>
    <submittedName>
        <fullName evidence="1">Uncharacterized protein</fullName>
    </submittedName>
</protein>
<sequence length="147" mass="15693">MSGIRFALYGGPADSLQHLILLVRQRPYMHWVLPTMAGRKATGKLERSLLLESTEALQLPALVAQGPCQQAYEPFPATGGGLRAAIASGRMLLTFSGAEITGTYSFIRLHATSLAWLLSPVTYLTGKQPGNVNVSGAKSGVALFRHG</sequence>
<dbReference type="OrthoDB" id="882891at2"/>
<keyword evidence="2" id="KW-1185">Reference proteome</keyword>
<dbReference type="AlphaFoldDB" id="A0A212T1U3"/>
<evidence type="ECO:0000313" key="1">
    <source>
        <dbReference type="EMBL" id="SNC59801.1"/>
    </source>
</evidence>
<evidence type="ECO:0000313" key="2">
    <source>
        <dbReference type="Proteomes" id="UP000198131"/>
    </source>
</evidence>
<gene>
    <name evidence="1" type="ORF">SAMN06265337_0128</name>
</gene>
<name>A0A212T1U3_9BACT</name>
<dbReference type="RefSeq" id="WP_141106383.1">
    <property type="nucleotide sequence ID" value="NZ_FYEW01000001.1"/>
</dbReference>
<accession>A0A212T1U3</accession>
<organism evidence="1 2">
    <name type="scientific">Hymenobacter gelipurpurascens</name>
    <dbReference type="NCBI Taxonomy" id="89968"/>
    <lineage>
        <taxon>Bacteria</taxon>
        <taxon>Pseudomonadati</taxon>
        <taxon>Bacteroidota</taxon>
        <taxon>Cytophagia</taxon>
        <taxon>Cytophagales</taxon>
        <taxon>Hymenobacteraceae</taxon>
        <taxon>Hymenobacter</taxon>
    </lineage>
</organism>
<reference evidence="2" key="1">
    <citation type="submission" date="2017-06" db="EMBL/GenBank/DDBJ databases">
        <authorList>
            <person name="Varghese N."/>
            <person name="Submissions S."/>
        </authorList>
    </citation>
    <scope>NUCLEOTIDE SEQUENCE [LARGE SCALE GENOMIC DNA]</scope>
    <source>
        <strain evidence="2">DSM 11116</strain>
    </source>
</reference>
<proteinExistence type="predicted"/>